<dbReference type="PANTHER" id="PTHR30570">
    <property type="entry name" value="PERIPLASMIC PHOSPHATE BINDING COMPONENT OF PHOSPHATE ABC TRANSPORTER"/>
    <property type="match status" value="1"/>
</dbReference>
<evidence type="ECO:0000259" key="9">
    <source>
        <dbReference type="Pfam" id="PF12849"/>
    </source>
</evidence>
<gene>
    <name evidence="10" type="ORF">RF007C_09760</name>
</gene>
<name>W7UH34_RUMFL</name>
<keyword evidence="6" id="KW-0732">Signal</keyword>
<keyword evidence="7" id="KW-0564">Palmitate</keyword>
<dbReference type="OrthoDB" id="9790048at2"/>
<evidence type="ECO:0000256" key="4">
    <source>
        <dbReference type="ARBA" id="ARBA00011529"/>
    </source>
</evidence>
<dbReference type="AlphaFoldDB" id="W7UH34"/>
<comment type="subunit">
    <text evidence="4">The complex is composed of two ATP-binding proteins (PstB), two transmembrane proteins (PstC and PstA) and a solute-binding protein (PstS).</text>
</comment>
<dbReference type="Gene3D" id="3.40.190.10">
    <property type="entry name" value="Periplasmic binding protein-like II"/>
    <property type="match status" value="1"/>
</dbReference>
<evidence type="ECO:0000256" key="8">
    <source>
        <dbReference type="ARBA" id="ARBA00023288"/>
    </source>
</evidence>
<protein>
    <recommendedName>
        <fullName evidence="9">PBP domain-containing protein</fullName>
    </recommendedName>
</protein>
<proteinExistence type="inferred from homology"/>
<accession>W7UH34</accession>
<keyword evidence="5" id="KW-0592">Phosphate transport</keyword>
<evidence type="ECO:0000256" key="3">
    <source>
        <dbReference type="ARBA" id="ARBA00008725"/>
    </source>
</evidence>
<dbReference type="InterPro" id="IPR050811">
    <property type="entry name" value="Phosphate_ABC_transporter"/>
</dbReference>
<evidence type="ECO:0000256" key="6">
    <source>
        <dbReference type="ARBA" id="ARBA00022729"/>
    </source>
</evidence>
<feature type="domain" description="PBP" evidence="9">
    <location>
        <begin position="149"/>
        <end position="324"/>
    </location>
</feature>
<evidence type="ECO:0000256" key="2">
    <source>
        <dbReference type="ARBA" id="ARBA00004193"/>
    </source>
</evidence>
<evidence type="ECO:0000256" key="7">
    <source>
        <dbReference type="ARBA" id="ARBA00023139"/>
    </source>
</evidence>
<dbReference type="EMBL" id="ATAX01000026">
    <property type="protein sequence ID" value="EWM53248.1"/>
    <property type="molecule type" value="Genomic_DNA"/>
</dbReference>
<dbReference type="Pfam" id="PF12849">
    <property type="entry name" value="PBP_like_2"/>
    <property type="match status" value="1"/>
</dbReference>
<sequence length="342" mass="38926">MEHDRIKRLRLIPLLFLLPSLLLVIQMSAKTHSAYEGHHSIERDKIDDLLLRCAPLPDWKKLDKGGFSISREHMEYVGGSKATVPLYAELERQCFDNSGEEKAPFDTKYTYNSFSSLIYTYAGKTEDDADFLTYNEKHILFEKGVPADSAEKAEKAGLELVTEPIAYDGLVFFTHRDNPVESLTLKQIQDIYSGKITNWKDVGGNDEKIVAYQRSEGSEEQWTMDTKVMGFVKMTEPEESYMEGSTRFVGEYVNKVNSLGYTSGACFQRLYASEDIKKLKIDGTEPSEDTFRSGAYPIVDTYYVITVRGDDSISQDLRRYILSDRGQQLVRMAGLCPVKEVR</sequence>
<dbReference type="SUPFAM" id="SSF53850">
    <property type="entry name" value="Periplasmic binding protein-like II"/>
    <property type="match status" value="1"/>
</dbReference>
<evidence type="ECO:0000313" key="10">
    <source>
        <dbReference type="EMBL" id="EWM53248.1"/>
    </source>
</evidence>
<comment type="function">
    <text evidence="1">Part of the ABC transporter complex PstSACB involved in phosphate import.</text>
</comment>
<dbReference type="InterPro" id="IPR024370">
    <property type="entry name" value="PBP_domain"/>
</dbReference>
<evidence type="ECO:0000256" key="5">
    <source>
        <dbReference type="ARBA" id="ARBA00022592"/>
    </source>
</evidence>
<reference evidence="10 11" key="1">
    <citation type="journal article" date="2014" name="PLoS ONE">
        <title>Rumen cellulosomics: divergent fiber-degrading strategies revealed by comparative genome-wide analysis of six ruminococcal strains.</title>
        <authorList>
            <person name="Dassa B."/>
            <person name="Borovok I."/>
            <person name="Ruimy-Israeli V."/>
            <person name="Lamed R."/>
            <person name="Flint H.J."/>
            <person name="Duncan S.H."/>
            <person name="Henrissat B."/>
            <person name="Coutinho P."/>
            <person name="Morrison M."/>
            <person name="Mosoni P."/>
            <person name="Yeoman C.J."/>
            <person name="White B.A."/>
            <person name="Bayer E.A."/>
        </authorList>
    </citation>
    <scope>NUCLEOTIDE SEQUENCE [LARGE SCALE GENOMIC DNA]</scope>
    <source>
        <strain evidence="10 11">007c</strain>
    </source>
</reference>
<keyword evidence="8" id="KW-0449">Lipoprotein</keyword>
<dbReference type="RefSeq" id="WP_051456620.1">
    <property type="nucleotide sequence ID" value="NZ_ATAX01000026.1"/>
</dbReference>
<keyword evidence="11" id="KW-1185">Reference proteome</keyword>
<dbReference type="GO" id="GO:0006817">
    <property type="term" value="P:phosphate ion transport"/>
    <property type="evidence" value="ECO:0007669"/>
    <property type="project" value="UniProtKB-KW"/>
</dbReference>
<comment type="similarity">
    <text evidence="3">Belongs to the PstS family.</text>
</comment>
<comment type="subcellular location">
    <subcellularLocation>
        <location evidence="2">Cell membrane</location>
        <topology evidence="2">Lipid-anchor</topology>
    </subcellularLocation>
</comment>
<comment type="caution">
    <text evidence="10">The sequence shown here is derived from an EMBL/GenBank/DDBJ whole genome shotgun (WGS) entry which is preliminary data.</text>
</comment>
<evidence type="ECO:0000256" key="1">
    <source>
        <dbReference type="ARBA" id="ARBA00002841"/>
    </source>
</evidence>
<dbReference type="PANTHER" id="PTHR30570:SF1">
    <property type="entry name" value="PHOSPHATE-BINDING PROTEIN PSTS"/>
    <property type="match status" value="1"/>
</dbReference>
<organism evidence="10 11">
    <name type="scientific">Ruminococcus flavefaciens 007c</name>
    <dbReference type="NCBI Taxonomy" id="1341157"/>
    <lineage>
        <taxon>Bacteria</taxon>
        <taxon>Bacillati</taxon>
        <taxon>Bacillota</taxon>
        <taxon>Clostridia</taxon>
        <taxon>Eubacteriales</taxon>
        <taxon>Oscillospiraceae</taxon>
        <taxon>Ruminococcus</taxon>
    </lineage>
</organism>
<keyword evidence="5" id="KW-0813">Transport</keyword>
<evidence type="ECO:0000313" key="11">
    <source>
        <dbReference type="Proteomes" id="UP000019365"/>
    </source>
</evidence>
<dbReference type="PATRIC" id="fig|1341157.4.peg.2017"/>
<dbReference type="GO" id="GO:0005886">
    <property type="term" value="C:plasma membrane"/>
    <property type="evidence" value="ECO:0007669"/>
    <property type="project" value="UniProtKB-SubCell"/>
</dbReference>
<dbReference type="eggNOG" id="COG0226">
    <property type="taxonomic scope" value="Bacteria"/>
</dbReference>
<dbReference type="Proteomes" id="UP000019365">
    <property type="component" value="Unassembled WGS sequence"/>
</dbReference>